<comment type="caution">
    <text evidence="3">The sequence shown here is derived from an EMBL/GenBank/DDBJ whole genome shotgun (WGS) entry which is preliminary data.</text>
</comment>
<dbReference type="STRING" id="1348657.M622_15855"/>
<dbReference type="EMBL" id="ATJV01000056">
    <property type="protein sequence ID" value="EPZ15486.1"/>
    <property type="molecule type" value="Genomic_DNA"/>
</dbReference>
<dbReference type="AlphaFoldDB" id="S9ZLH3"/>
<feature type="chain" id="PRO_5004561763" description="Ice-binding protein C-terminal domain-containing protein" evidence="1">
    <location>
        <begin position="18"/>
        <end position="329"/>
    </location>
</feature>
<evidence type="ECO:0000313" key="3">
    <source>
        <dbReference type="EMBL" id="EPZ15486.1"/>
    </source>
</evidence>
<feature type="signal peptide" evidence="1">
    <location>
        <begin position="1"/>
        <end position="17"/>
    </location>
</feature>
<evidence type="ECO:0000313" key="4">
    <source>
        <dbReference type="Proteomes" id="UP000015455"/>
    </source>
</evidence>
<name>S9ZLH3_9RHOO</name>
<sequence length="329" mass="32941">MALLAGLAMGVSGQASASVYAGSSLDISNLTIGFVNASSGALITNLNPQFTFNVEDSATLNSNTQAFAAGCSSLVGNCGTSPGPVLTVNAANAPGSTVVRANSNYSLMGQYTGTFANSNVEITTAQLVNGIPSHARQVAEAEVLGKGQAQASANIQSNTTWTFTFDITETANMALSFIANPEMKADVSLVPPYTAGIAQTNITTNFTLNRLSGGAGASPFVSWSPNGVNGDAICVNVLGCAEVDSESLNETLGVGPLSSTLTHSLGTPGSAFSLNIAGLKAGRYALTLAGTTSVNVTQVPEPGTLLLIGGALAALGVGGARRRAGAMAA</sequence>
<dbReference type="Proteomes" id="UP000015455">
    <property type="component" value="Unassembled WGS sequence"/>
</dbReference>
<evidence type="ECO:0000259" key="2">
    <source>
        <dbReference type="Pfam" id="PF07589"/>
    </source>
</evidence>
<organism evidence="3 4">
    <name type="scientific">Thauera terpenica 58Eu</name>
    <dbReference type="NCBI Taxonomy" id="1348657"/>
    <lineage>
        <taxon>Bacteria</taxon>
        <taxon>Pseudomonadati</taxon>
        <taxon>Pseudomonadota</taxon>
        <taxon>Betaproteobacteria</taxon>
        <taxon>Rhodocyclales</taxon>
        <taxon>Zoogloeaceae</taxon>
        <taxon>Thauera</taxon>
    </lineage>
</organism>
<proteinExistence type="predicted"/>
<keyword evidence="4" id="KW-1185">Reference proteome</keyword>
<reference evidence="3 4" key="1">
    <citation type="submission" date="2013-06" db="EMBL/GenBank/DDBJ databases">
        <title>Draft genome sequence of Thauera terpenica.</title>
        <authorList>
            <person name="Liu B."/>
            <person name="Frostegard A.H."/>
            <person name="Shapleigh J.P."/>
        </authorList>
    </citation>
    <scope>NUCLEOTIDE SEQUENCE [LARGE SCALE GENOMIC DNA]</scope>
    <source>
        <strain evidence="3 4">58Eu</strain>
    </source>
</reference>
<dbReference type="Pfam" id="PF07589">
    <property type="entry name" value="PEP-CTERM"/>
    <property type="match status" value="1"/>
</dbReference>
<dbReference type="InterPro" id="IPR048213">
    <property type="entry name" value="EDSA_1-like"/>
</dbReference>
<feature type="domain" description="Ice-binding protein C-terminal" evidence="2">
    <location>
        <begin position="298"/>
        <end position="322"/>
    </location>
</feature>
<accession>S9ZLH3</accession>
<protein>
    <recommendedName>
        <fullName evidence="2">Ice-binding protein C-terminal domain-containing protein</fullName>
    </recommendedName>
</protein>
<dbReference type="PATRIC" id="fig|1348657.5.peg.2042"/>
<evidence type="ECO:0000256" key="1">
    <source>
        <dbReference type="SAM" id="SignalP"/>
    </source>
</evidence>
<dbReference type="NCBIfam" id="NF041538">
    <property type="entry name" value="PEP_EDSA_1"/>
    <property type="match status" value="1"/>
</dbReference>
<dbReference type="InterPro" id="IPR013424">
    <property type="entry name" value="Ice-binding_C"/>
</dbReference>
<dbReference type="NCBIfam" id="TIGR02595">
    <property type="entry name" value="PEP_CTERM"/>
    <property type="match status" value="1"/>
</dbReference>
<gene>
    <name evidence="3" type="ORF">M622_15855</name>
</gene>
<keyword evidence="1" id="KW-0732">Signal</keyword>